<evidence type="ECO:0000313" key="1">
    <source>
        <dbReference type="EMBL" id="KNE66193.1"/>
    </source>
</evidence>
<gene>
    <name evidence="1" type="ORF">AMAG_19360</name>
</gene>
<organism evidence="1 2">
    <name type="scientific">Allomyces macrogynus (strain ATCC 38327)</name>
    <name type="common">Allomyces javanicus var. macrogynus</name>
    <dbReference type="NCBI Taxonomy" id="578462"/>
    <lineage>
        <taxon>Eukaryota</taxon>
        <taxon>Fungi</taxon>
        <taxon>Fungi incertae sedis</taxon>
        <taxon>Blastocladiomycota</taxon>
        <taxon>Blastocladiomycetes</taxon>
        <taxon>Blastocladiales</taxon>
        <taxon>Blastocladiaceae</taxon>
        <taxon>Allomyces</taxon>
    </lineage>
</organism>
<dbReference type="Proteomes" id="UP000054350">
    <property type="component" value="Unassembled WGS sequence"/>
</dbReference>
<dbReference type="EMBL" id="GG745349">
    <property type="protein sequence ID" value="KNE66193.1"/>
    <property type="molecule type" value="Genomic_DNA"/>
</dbReference>
<reference evidence="1 2" key="1">
    <citation type="submission" date="2009-11" db="EMBL/GenBank/DDBJ databases">
        <title>Annotation of Allomyces macrogynus ATCC 38327.</title>
        <authorList>
            <consortium name="The Broad Institute Genome Sequencing Platform"/>
            <person name="Russ C."/>
            <person name="Cuomo C."/>
            <person name="Burger G."/>
            <person name="Gray M.W."/>
            <person name="Holland P.W.H."/>
            <person name="King N."/>
            <person name="Lang F.B.F."/>
            <person name="Roger A.J."/>
            <person name="Ruiz-Trillo I."/>
            <person name="Young S.K."/>
            <person name="Zeng Q."/>
            <person name="Gargeya S."/>
            <person name="Fitzgerald M."/>
            <person name="Haas B."/>
            <person name="Abouelleil A."/>
            <person name="Alvarado L."/>
            <person name="Arachchi H.M."/>
            <person name="Berlin A."/>
            <person name="Chapman S.B."/>
            <person name="Gearin G."/>
            <person name="Goldberg J."/>
            <person name="Griggs A."/>
            <person name="Gujja S."/>
            <person name="Hansen M."/>
            <person name="Heiman D."/>
            <person name="Howarth C."/>
            <person name="Larimer J."/>
            <person name="Lui A."/>
            <person name="MacDonald P.J.P."/>
            <person name="McCowen C."/>
            <person name="Montmayeur A."/>
            <person name="Murphy C."/>
            <person name="Neiman D."/>
            <person name="Pearson M."/>
            <person name="Priest M."/>
            <person name="Roberts A."/>
            <person name="Saif S."/>
            <person name="Shea T."/>
            <person name="Sisk P."/>
            <person name="Stolte C."/>
            <person name="Sykes S."/>
            <person name="Wortman J."/>
            <person name="Nusbaum C."/>
            <person name="Birren B."/>
        </authorList>
    </citation>
    <scope>NUCLEOTIDE SEQUENCE [LARGE SCALE GENOMIC DNA]</scope>
    <source>
        <strain evidence="1 2">ATCC 38327</strain>
    </source>
</reference>
<evidence type="ECO:0000313" key="2">
    <source>
        <dbReference type="Proteomes" id="UP000054350"/>
    </source>
</evidence>
<sequence>MLRAPFNNNNIMTNYDIEYRKQTLVGKTFVQGIPAQAENENEVQLAAVAPDHRPKLDCYDVFEHGPAQCAPGRRKQDHERHVLLKSMRIQSCPILPFVPRHAHRH</sequence>
<dbReference type="VEuPathDB" id="FungiDB:AMAG_19360"/>
<dbReference type="OrthoDB" id="10013825at2759"/>
<name>A0A0L0SUC3_ALLM3</name>
<dbReference type="AlphaFoldDB" id="A0A0L0SUC3"/>
<protein>
    <submittedName>
        <fullName evidence="1">Uncharacterized protein</fullName>
    </submittedName>
</protein>
<keyword evidence="2" id="KW-1185">Reference proteome</keyword>
<reference evidence="2" key="2">
    <citation type="submission" date="2009-11" db="EMBL/GenBank/DDBJ databases">
        <title>The Genome Sequence of Allomyces macrogynus strain ATCC 38327.</title>
        <authorList>
            <consortium name="The Broad Institute Genome Sequencing Platform"/>
            <person name="Russ C."/>
            <person name="Cuomo C."/>
            <person name="Shea T."/>
            <person name="Young S.K."/>
            <person name="Zeng Q."/>
            <person name="Koehrsen M."/>
            <person name="Haas B."/>
            <person name="Borodovsky M."/>
            <person name="Guigo R."/>
            <person name="Alvarado L."/>
            <person name="Berlin A."/>
            <person name="Borenstein D."/>
            <person name="Chen Z."/>
            <person name="Engels R."/>
            <person name="Freedman E."/>
            <person name="Gellesch M."/>
            <person name="Goldberg J."/>
            <person name="Griggs A."/>
            <person name="Gujja S."/>
            <person name="Heiman D."/>
            <person name="Hepburn T."/>
            <person name="Howarth C."/>
            <person name="Jen D."/>
            <person name="Larson L."/>
            <person name="Lewis B."/>
            <person name="Mehta T."/>
            <person name="Park D."/>
            <person name="Pearson M."/>
            <person name="Roberts A."/>
            <person name="Saif S."/>
            <person name="Shenoy N."/>
            <person name="Sisk P."/>
            <person name="Stolte C."/>
            <person name="Sykes S."/>
            <person name="Walk T."/>
            <person name="White J."/>
            <person name="Yandava C."/>
            <person name="Burger G."/>
            <person name="Gray M.W."/>
            <person name="Holland P.W.H."/>
            <person name="King N."/>
            <person name="Lang F.B.F."/>
            <person name="Roger A.J."/>
            <person name="Ruiz-Trillo I."/>
            <person name="Lander E."/>
            <person name="Nusbaum C."/>
        </authorList>
    </citation>
    <scope>NUCLEOTIDE SEQUENCE [LARGE SCALE GENOMIC DNA]</scope>
    <source>
        <strain evidence="2">ATCC 38327</strain>
    </source>
</reference>
<proteinExistence type="predicted"/>
<accession>A0A0L0SUC3</accession>